<reference evidence="1" key="1">
    <citation type="journal article" date="2020" name="Cell">
        <title>Large-Scale Comparative Analyses of Tick Genomes Elucidate Their Genetic Diversity and Vector Capacities.</title>
        <authorList>
            <consortium name="Tick Genome and Microbiome Consortium (TIGMIC)"/>
            <person name="Jia N."/>
            <person name="Wang J."/>
            <person name="Shi W."/>
            <person name="Du L."/>
            <person name="Sun Y."/>
            <person name="Zhan W."/>
            <person name="Jiang J.F."/>
            <person name="Wang Q."/>
            <person name="Zhang B."/>
            <person name="Ji P."/>
            <person name="Bell-Sakyi L."/>
            <person name="Cui X.M."/>
            <person name="Yuan T.T."/>
            <person name="Jiang B.G."/>
            <person name="Yang W.F."/>
            <person name="Lam T.T."/>
            <person name="Chang Q.C."/>
            <person name="Ding S.J."/>
            <person name="Wang X.J."/>
            <person name="Zhu J.G."/>
            <person name="Ruan X.D."/>
            <person name="Zhao L."/>
            <person name="Wei J.T."/>
            <person name="Ye R.Z."/>
            <person name="Que T.C."/>
            <person name="Du C.H."/>
            <person name="Zhou Y.H."/>
            <person name="Cheng J.X."/>
            <person name="Dai P.F."/>
            <person name="Guo W.B."/>
            <person name="Han X.H."/>
            <person name="Huang E.J."/>
            <person name="Li L.F."/>
            <person name="Wei W."/>
            <person name="Gao Y.C."/>
            <person name="Liu J.Z."/>
            <person name="Shao H.Z."/>
            <person name="Wang X."/>
            <person name="Wang C.C."/>
            <person name="Yang T.C."/>
            <person name="Huo Q.B."/>
            <person name="Li W."/>
            <person name="Chen H.Y."/>
            <person name="Chen S.E."/>
            <person name="Zhou L.G."/>
            <person name="Ni X.B."/>
            <person name="Tian J.H."/>
            <person name="Sheng Y."/>
            <person name="Liu T."/>
            <person name="Pan Y.S."/>
            <person name="Xia L.Y."/>
            <person name="Li J."/>
            <person name="Zhao F."/>
            <person name="Cao W.C."/>
        </authorList>
    </citation>
    <scope>NUCLEOTIDE SEQUENCE</scope>
    <source>
        <strain evidence="1">Rmic-2018</strain>
    </source>
</reference>
<proteinExistence type="predicted"/>
<sequence length="184" mass="20803">MFSLFSAPFVRRPRTQLGNGAKRKQQRDVFRERPPAFYACGIDTVTRAALPPISGLFFVGDIESPGRRRWKTRAHAYIHNRKPFFRRLGLRTSSAREVAKTTMTTFERRLLCQMSQGALCCQRGGTSTRSQSILAVREGCAGGRSESLQHKTSSLSLSTRPHGPVSACELQRFFRISRWPTLRA</sequence>
<comment type="caution">
    <text evidence="1">The sequence shown here is derived from an EMBL/GenBank/DDBJ whole genome shotgun (WGS) entry which is preliminary data.</text>
</comment>
<dbReference type="EMBL" id="JABSTU010000009">
    <property type="protein sequence ID" value="KAH8021333.1"/>
    <property type="molecule type" value="Genomic_DNA"/>
</dbReference>
<accession>A0A9J6DGT0</accession>
<evidence type="ECO:0000313" key="1">
    <source>
        <dbReference type="EMBL" id="KAH8021333.1"/>
    </source>
</evidence>
<keyword evidence="2" id="KW-1185">Reference proteome</keyword>
<evidence type="ECO:0000313" key="2">
    <source>
        <dbReference type="Proteomes" id="UP000821866"/>
    </source>
</evidence>
<organism evidence="1 2">
    <name type="scientific">Rhipicephalus microplus</name>
    <name type="common">Cattle tick</name>
    <name type="synonym">Boophilus microplus</name>
    <dbReference type="NCBI Taxonomy" id="6941"/>
    <lineage>
        <taxon>Eukaryota</taxon>
        <taxon>Metazoa</taxon>
        <taxon>Ecdysozoa</taxon>
        <taxon>Arthropoda</taxon>
        <taxon>Chelicerata</taxon>
        <taxon>Arachnida</taxon>
        <taxon>Acari</taxon>
        <taxon>Parasitiformes</taxon>
        <taxon>Ixodida</taxon>
        <taxon>Ixodoidea</taxon>
        <taxon>Ixodidae</taxon>
        <taxon>Rhipicephalinae</taxon>
        <taxon>Rhipicephalus</taxon>
        <taxon>Boophilus</taxon>
    </lineage>
</organism>
<name>A0A9J6DGT0_RHIMP</name>
<dbReference type="Proteomes" id="UP000821866">
    <property type="component" value="Chromosome 7"/>
</dbReference>
<dbReference type="AlphaFoldDB" id="A0A9J6DGT0"/>
<protein>
    <submittedName>
        <fullName evidence="1">Uncharacterized protein</fullName>
    </submittedName>
</protein>
<reference evidence="1" key="2">
    <citation type="submission" date="2021-09" db="EMBL/GenBank/DDBJ databases">
        <authorList>
            <person name="Jia N."/>
            <person name="Wang J."/>
            <person name="Shi W."/>
            <person name="Du L."/>
            <person name="Sun Y."/>
            <person name="Zhan W."/>
            <person name="Jiang J."/>
            <person name="Wang Q."/>
            <person name="Zhang B."/>
            <person name="Ji P."/>
            <person name="Sakyi L.B."/>
            <person name="Cui X."/>
            <person name="Yuan T."/>
            <person name="Jiang B."/>
            <person name="Yang W."/>
            <person name="Lam T.T.-Y."/>
            <person name="Chang Q."/>
            <person name="Ding S."/>
            <person name="Wang X."/>
            <person name="Zhu J."/>
            <person name="Ruan X."/>
            <person name="Zhao L."/>
            <person name="Wei J."/>
            <person name="Que T."/>
            <person name="Du C."/>
            <person name="Cheng J."/>
            <person name="Dai P."/>
            <person name="Han X."/>
            <person name="Huang E."/>
            <person name="Gao Y."/>
            <person name="Liu J."/>
            <person name="Shao H."/>
            <person name="Ye R."/>
            <person name="Li L."/>
            <person name="Wei W."/>
            <person name="Wang X."/>
            <person name="Wang C."/>
            <person name="Huo Q."/>
            <person name="Li W."/>
            <person name="Guo W."/>
            <person name="Chen H."/>
            <person name="Chen S."/>
            <person name="Zhou L."/>
            <person name="Zhou L."/>
            <person name="Ni X."/>
            <person name="Tian J."/>
            <person name="Zhou Y."/>
            <person name="Sheng Y."/>
            <person name="Liu T."/>
            <person name="Pan Y."/>
            <person name="Xia L."/>
            <person name="Li J."/>
            <person name="Zhao F."/>
            <person name="Cao W."/>
        </authorList>
    </citation>
    <scope>NUCLEOTIDE SEQUENCE</scope>
    <source>
        <strain evidence="1">Rmic-2018</strain>
        <tissue evidence="1">Larvae</tissue>
    </source>
</reference>
<gene>
    <name evidence="1" type="ORF">HPB51_015323</name>
</gene>